<dbReference type="EMBL" id="HG792015">
    <property type="protein sequence ID" value="CDM29691.1"/>
    <property type="molecule type" value="Genomic_DNA"/>
</dbReference>
<dbReference type="Proteomes" id="UP000030686">
    <property type="component" value="Unassembled WGS sequence"/>
</dbReference>
<proteinExistence type="predicted"/>
<protein>
    <submittedName>
        <fullName evidence="1">Genomic scaffold, ProqFM164S01</fullName>
    </submittedName>
</protein>
<reference evidence="1" key="1">
    <citation type="journal article" date="2014" name="Nat. Commun.">
        <title>Multiple recent horizontal transfers of a large genomic region in cheese making fungi.</title>
        <authorList>
            <person name="Cheeseman K."/>
            <person name="Ropars J."/>
            <person name="Renault P."/>
            <person name="Dupont J."/>
            <person name="Gouzy J."/>
            <person name="Branca A."/>
            <person name="Abraham A.L."/>
            <person name="Ceppi M."/>
            <person name="Conseiller E."/>
            <person name="Debuchy R."/>
            <person name="Malagnac F."/>
            <person name="Goarin A."/>
            <person name="Silar P."/>
            <person name="Lacoste S."/>
            <person name="Sallet E."/>
            <person name="Bensimon A."/>
            <person name="Giraud T."/>
            <person name="Brygoo Y."/>
        </authorList>
    </citation>
    <scope>NUCLEOTIDE SEQUENCE [LARGE SCALE GENOMIC DNA]</scope>
    <source>
        <strain evidence="1">FM164</strain>
    </source>
</reference>
<dbReference type="AlphaFoldDB" id="W6Q143"/>
<sequence>MKEDISLHNARECNPRQELCITSQRRGADGLAMFEDEVFVNRVEGLVRLVDASPERAVFAWLLRTLGS</sequence>
<gene>
    <name evidence="1" type="ORF">PROQFM164_S01g003503</name>
</gene>
<name>W6Q143_PENRF</name>
<organism evidence="1 2">
    <name type="scientific">Penicillium roqueforti (strain FM164)</name>
    <dbReference type="NCBI Taxonomy" id="1365484"/>
    <lineage>
        <taxon>Eukaryota</taxon>
        <taxon>Fungi</taxon>
        <taxon>Dikarya</taxon>
        <taxon>Ascomycota</taxon>
        <taxon>Pezizomycotina</taxon>
        <taxon>Eurotiomycetes</taxon>
        <taxon>Eurotiomycetidae</taxon>
        <taxon>Eurotiales</taxon>
        <taxon>Aspergillaceae</taxon>
        <taxon>Penicillium</taxon>
    </lineage>
</organism>
<accession>W6Q143</accession>
<evidence type="ECO:0000313" key="1">
    <source>
        <dbReference type="EMBL" id="CDM29691.1"/>
    </source>
</evidence>
<evidence type="ECO:0000313" key="2">
    <source>
        <dbReference type="Proteomes" id="UP000030686"/>
    </source>
</evidence>
<keyword evidence="2" id="KW-1185">Reference proteome</keyword>